<reference evidence="1 2" key="1">
    <citation type="submission" date="2019-07" db="EMBL/GenBank/DDBJ databases">
        <title>Novel species of Flavobacterium.</title>
        <authorList>
            <person name="Liu Q."/>
            <person name="Xin Y.-H."/>
        </authorList>
    </citation>
    <scope>NUCLEOTIDE SEQUENCE [LARGE SCALE GENOMIC DNA]</scope>
    <source>
        <strain evidence="1 2">LB3P56</strain>
    </source>
</reference>
<evidence type="ECO:0000313" key="2">
    <source>
        <dbReference type="Proteomes" id="UP000318585"/>
    </source>
</evidence>
<evidence type="ECO:0008006" key="3">
    <source>
        <dbReference type="Google" id="ProtNLM"/>
    </source>
</evidence>
<gene>
    <name evidence="1" type="ORF">FNW17_13125</name>
</gene>
<accession>A0A553C7L7</accession>
<organism evidence="1 2">
    <name type="scientific">Flavobacterium franklandianum</name>
    <dbReference type="NCBI Taxonomy" id="2594430"/>
    <lineage>
        <taxon>Bacteria</taxon>
        <taxon>Pseudomonadati</taxon>
        <taxon>Bacteroidota</taxon>
        <taxon>Flavobacteriia</taxon>
        <taxon>Flavobacteriales</taxon>
        <taxon>Flavobacteriaceae</taxon>
        <taxon>Flavobacterium</taxon>
    </lineage>
</organism>
<sequence>MKAIKQIIDIENHTFTVVLPKDFTAKRVEVIILPSDPEDDIPQWQQEESERRYNDYLQNPEIAILNEDFMKKLDAL</sequence>
<dbReference type="RefSeq" id="WP_143391957.1">
    <property type="nucleotide sequence ID" value="NZ_VJZQ01000037.1"/>
</dbReference>
<evidence type="ECO:0000313" key="1">
    <source>
        <dbReference type="EMBL" id="TRX16511.1"/>
    </source>
</evidence>
<dbReference type="Pfam" id="PF09720">
    <property type="entry name" value="Unstab_antitox"/>
    <property type="match status" value="1"/>
</dbReference>
<comment type="caution">
    <text evidence="1">The sequence shown here is derived from an EMBL/GenBank/DDBJ whole genome shotgun (WGS) entry which is preliminary data.</text>
</comment>
<keyword evidence="2" id="KW-1185">Reference proteome</keyword>
<proteinExistence type="predicted"/>
<dbReference type="Proteomes" id="UP000318585">
    <property type="component" value="Unassembled WGS sequence"/>
</dbReference>
<dbReference type="OrthoDB" id="964294at2"/>
<dbReference type="EMBL" id="VJZR01000013">
    <property type="protein sequence ID" value="TRX16511.1"/>
    <property type="molecule type" value="Genomic_DNA"/>
</dbReference>
<dbReference type="InterPro" id="IPR013406">
    <property type="entry name" value="CHP02574_addiction_mod"/>
</dbReference>
<name>A0A553C7L7_9FLAO</name>
<protein>
    <recommendedName>
        <fullName evidence="3">Addiction module component</fullName>
    </recommendedName>
</protein>
<dbReference type="AlphaFoldDB" id="A0A553C7L7"/>